<feature type="region of interest" description="Disordered" evidence="1">
    <location>
        <begin position="507"/>
        <end position="527"/>
    </location>
</feature>
<gene>
    <name evidence="3" type="ORF">H4R18_002562</name>
</gene>
<dbReference type="InterPro" id="IPR028012">
    <property type="entry name" value="Rua1_C"/>
</dbReference>
<evidence type="ECO:0000313" key="3">
    <source>
        <dbReference type="EMBL" id="KAJ2781961.1"/>
    </source>
</evidence>
<dbReference type="PANTHER" id="PTHR28125">
    <property type="entry name" value="MEIOTIC EXPRESSION UP-REGULATED PROTEIN 26"/>
    <property type="match status" value="1"/>
</dbReference>
<feature type="compositionally biased region" description="Low complexity" evidence="1">
    <location>
        <begin position="45"/>
        <end position="60"/>
    </location>
</feature>
<proteinExistence type="predicted"/>
<feature type="region of interest" description="Disordered" evidence="1">
    <location>
        <begin position="16"/>
        <end position="85"/>
    </location>
</feature>
<comment type="caution">
    <text evidence="3">The sequence shown here is derived from an EMBL/GenBank/DDBJ whole genome shotgun (WGS) entry which is preliminary data.</text>
</comment>
<keyword evidence="4" id="KW-1185">Reference proteome</keyword>
<feature type="compositionally biased region" description="Low complexity" evidence="1">
    <location>
        <begin position="129"/>
        <end position="152"/>
    </location>
</feature>
<dbReference type="Pfam" id="PF14616">
    <property type="entry name" value="Rua1_C"/>
    <property type="match status" value="1"/>
</dbReference>
<feature type="region of interest" description="Disordered" evidence="1">
    <location>
        <begin position="128"/>
        <end position="198"/>
    </location>
</feature>
<name>A0A9W8HCP3_9FUNG</name>
<dbReference type="AlphaFoldDB" id="A0A9W8HCP3"/>
<dbReference type="EMBL" id="JANBUL010000087">
    <property type="protein sequence ID" value="KAJ2781961.1"/>
    <property type="molecule type" value="Genomic_DNA"/>
</dbReference>
<dbReference type="OrthoDB" id="5595379at2759"/>
<organism evidence="3 4">
    <name type="scientific">Coemansia javaensis</name>
    <dbReference type="NCBI Taxonomy" id="2761396"/>
    <lineage>
        <taxon>Eukaryota</taxon>
        <taxon>Fungi</taxon>
        <taxon>Fungi incertae sedis</taxon>
        <taxon>Zoopagomycota</taxon>
        <taxon>Kickxellomycotina</taxon>
        <taxon>Kickxellomycetes</taxon>
        <taxon>Kickxellales</taxon>
        <taxon>Kickxellaceae</taxon>
        <taxon>Coemansia</taxon>
    </lineage>
</organism>
<accession>A0A9W8HCP3</accession>
<evidence type="ECO:0000256" key="1">
    <source>
        <dbReference type="SAM" id="MobiDB-lite"/>
    </source>
</evidence>
<evidence type="ECO:0000259" key="2">
    <source>
        <dbReference type="Pfam" id="PF14616"/>
    </source>
</evidence>
<sequence length="672" mass="69634">MSNGAIAPASDAVACANTKDASACSPPASPGTDTHSPATKHGDSDAQAAGGAAKSIDATALLGQHVPRQQQPPGSDGDREPGLQSPLLLKPFAKIPDNPAASLGTPQSMLDNNRASISPLEMLIAALDPQQQQHQQQQQQQSPPQQSRQQPSAGMVSSTATALGCAQDLAVPQQQGPRDDGCAAHGMAGSGPPLDALSDSLWTSDFGVPTGGDVSGMSWQAAQQQASEAAMLNNYRLGQPADIEFSAPAATPSSQTCAEPLNQGLYPPAVGSKRPYGDFARLLTATDQGAAPAAKHARCDSGAAAVESTAAIEATIAAAAAAAATMPYSSGDSGGGGVFPYSTRRSTVIGAAVQQDVGAQAACFDQLSQDPGSGLQLDPGGIPFMSGAPLSQVPIAQPLPLATHPHPHPLPYAQHHTRSLSLSHIGHHPGAFGQPGMPTPLQMASPMAAAAAAAATAGGQFPAFGYFYDGLGAGAGGSEDLLAASNPIPAIPGVTTSPKIKLRRISVPNMSPEVGDDKSELKSRPRRQKVRFSDDLYTPMWVRNSGQKKEGFCDTCAPGKWLQLKNSAFWYHKQFSHGISSVSGRPFVRPLQVRHYDADIIEGMCHQCRKWVPIANSKRRNSVLWFRHAHKCHMYNKPKQEDADYTSYPVVAPGVSGSGGGGGGGGSALQHV</sequence>
<evidence type="ECO:0000313" key="4">
    <source>
        <dbReference type="Proteomes" id="UP001140217"/>
    </source>
</evidence>
<feature type="domain" description="Transcription regulator Rua1 C-terminal" evidence="2">
    <location>
        <begin position="533"/>
        <end position="633"/>
    </location>
</feature>
<feature type="region of interest" description="Disordered" evidence="1">
    <location>
        <begin position="93"/>
        <end position="112"/>
    </location>
</feature>
<protein>
    <recommendedName>
        <fullName evidence="2">Transcription regulator Rua1 C-terminal domain-containing protein</fullName>
    </recommendedName>
</protein>
<reference evidence="3" key="1">
    <citation type="submission" date="2022-07" db="EMBL/GenBank/DDBJ databases">
        <title>Phylogenomic reconstructions and comparative analyses of Kickxellomycotina fungi.</title>
        <authorList>
            <person name="Reynolds N.K."/>
            <person name="Stajich J.E."/>
            <person name="Barry K."/>
            <person name="Grigoriev I.V."/>
            <person name="Crous P."/>
            <person name="Smith M.E."/>
        </authorList>
    </citation>
    <scope>NUCLEOTIDE SEQUENCE</scope>
    <source>
        <strain evidence="3">NBRC 105414</strain>
    </source>
</reference>
<dbReference type="PANTHER" id="PTHR28125:SF3">
    <property type="entry name" value="TRANSCRIPTION REGULATOR RUA1 C-TERMINAL DOMAIN-CONTAINING PROTEIN"/>
    <property type="match status" value="1"/>
</dbReference>
<dbReference type="Proteomes" id="UP001140217">
    <property type="component" value="Unassembled WGS sequence"/>
</dbReference>